<dbReference type="PIRSF" id="PIRSF000362">
    <property type="entry name" value="FNR"/>
    <property type="match status" value="1"/>
</dbReference>
<keyword evidence="5" id="KW-0479">Metal-binding</keyword>
<keyword evidence="4" id="KW-0285">Flavoprotein</keyword>
<evidence type="ECO:0000256" key="2">
    <source>
        <dbReference type="ARBA" id="ARBA00008312"/>
    </source>
</evidence>
<comment type="cofactor">
    <cofactor evidence="1">
        <name>FAD</name>
        <dbReference type="ChEBI" id="CHEBI:57692"/>
    </cofactor>
</comment>
<name>A0ABS1M8D1_9NOCA</name>
<feature type="domain" description="4Fe-4S ferredoxin-type" evidence="12">
    <location>
        <begin position="1"/>
        <end position="29"/>
    </location>
</feature>
<keyword evidence="10" id="KW-0411">Iron-sulfur</keyword>
<evidence type="ECO:0000313" key="14">
    <source>
        <dbReference type="Proteomes" id="UP000602198"/>
    </source>
</evidence>
<comment type="caution">
    <text evidence="13">The sequence shown here is derived from an EMBL/GenBank/DDBJ whole genome shotgun (WGS) entry which is preliminary data.</text>
</comment>
<dbReference type="Gene3D" id="3.50.50.60">
    <property type="entry name" value="FAD/NAD(P)-binding domain"/>
    <property type="match status" value="1"/>
</dbReference>
<evidence type="ECO:0000256" key="8">
    <source>
        <dbReference type="ARBA" id="ARBA00023002"/>
    </source>
</evidence>
<comment type="similarity">
    <text evidence="2">Belongs to the ferredoxin--NADP reductase type 1 family.</text>
</comment>
<dbReference type="InterPro" id="IPR017900">
    <property type="entry name" value="4Fe4S_Fe_S_CS"/>
</dbReference>
<evidence type="ECO:0000256" key="10">
    <source>
        <dbReference type="ARBA" id="ARBA00023014"/>
    </source>
</evidence>
<evidence type="ECO:0000256" key="1">
    <source>
        <dbReference type="ARBA" id="ARBA00001974"/>
    </source>
</evidence>
<dbReference type="InterPro" id="IPR023753">
    <property type="entry name" value="FAD/NAD-binding_dom"/>
</dbReference>
<dbReference type="InterPro" id="IPR021163">
    <property type="entry name" value="Ferredox_Rdtase_adrenod"/>
</dbReference>
<dbReference type="InterPro" id="IPR055275">
    <property type="entry name" value="Ferredox_Rdtase"/>
</dbReference>
<dbReference type="Gene3D" id="3.40.50.720">
    <property type="entry name" value="NAD(P)-binding Rossmann-like Domain"/>
    <property type="match status" value="1"/>
</dbReference>
<dbReference type="Gene3D" id="3.30.70.20">
    <property type="match status" value="1"/>
</dbReference>
<comment type="catalytic activity">
    <reaction evidence="11">
        <text>2 reduced [2Fe-2S]-[ferredoxin] + NADP(+) + H(+) = 2 oxidized [2Fe-2S]-[ferredoxin] + NADPH</text>
        <dbReference type="Rhea" id="RHEA:20125"/>
        <dbReference type="Rhea" id="RHEA-COMP:10000"/>
        <dbReference type="Rhea" id="RHEA-COMP:10001"/>
        <dbReference type="ChEBI" id="CHEBI:15378"/>
        <dbReference type="ChEBI" id="CHEBI:33737"/>
        <dbReference type="ChEBI" id="CHEBI:33738"/>
        <dbReference type="ChEBI" id="CHEBI:57783"/>
        <dbReference type="ChEBI" id="CHEBI:58349"/>
        <dbReference type="EC" id="1.18.1.2"/>
    </reaction>
</comment>
<keyword evidence="7" id="KW-0521">NADP</keyword>
<gene>
    <name evidence="13" type="ORF">JK358_20670</name>
</gene>
<dbReference type="InterPro" id="IPR017896">
    <property type="entry name" value="4Fe4S_Fe-S-bd"/>
</dbReference>
<evidence type="ECO:0000259" key="12">
    <source>
        <dbReference type="PROSITE" id="PS51379"/>
    </source>
</evidence>
<dbReference type="PANTHER" id="PTHR48467:SF1">
    <property type="entry name" value="GLUTAMATE SYNTHASE 1 [NADH], CHLOROPLASTIC-LIKE"/>
    <property type="match status" value="1"/>
</dbReference>
<keyword evidence="8" id="KW-0560">Oxidoreductase</keyword>
<organism evidence="13 14">
    <name type="scientific">Nocardia acididurans</name>
    <dbReference type="NCBI Taxonomy" id="2802282"/>
    <lineage>
        <taxon>Bacteria</taxon>
        <taxon>Bacillati</taxon>
        <taxon>Actinomycetota</taxon>
        <taxon>Actinomycetes</taxon>
        <taxon>Mycobacteriales</taxon>
        <taxon>Nocardiaceae</taxon>
        <taxon>Nocardia</taxon>
    </lineage>
</organism>
<proteinExistence type="inferred from homology"/>
<dbReference type="PROSITE" id="PS00198">
    <property type="entry name" value="4FE4S_FER_1"/>
    <property type="match status" value="1"/>
</dbReference>
<sequence>MTFVITQSCCGDAGCVAVCPVNCIHPTPGEAGFATAEMLYIDPASCIDCGLCVLECPVGAIASEDRLDAHGARFLRINADYYTDHDVAQGLSHHRPLPVPRFGQPLRVAIVGAGPAGLYTAAELLTYEVARVDVFDRLPTPHGLLRAGVAPDHPLTKSADSAFSALTTHPRFRYLLNIEVGTHLSHQELLRRYDAVVYAVGAPESRRLGIPGEESTLAATDFAAWYNGHPEYAGLEVDLSGRCAVVIGNGNVALDVARILLTDPDRLAATEIADHALHRLRDSRIEQVEVLGRREIAQAAFTIGEFLAMGELPGVEVVLDPAELALDEPTRAAEAAGILDSTVATRLRVAREFAARPVGGGRKRLVFRFLVTPLAVTRACGVTTLSLARNTVRVTDGQARIAVTDDIRTLDAGLVVRAVGSRGRAVPGVPFDSARGGIPNHHGRVLDRPGGDPLRGVYVTGWAERGARGGIGLNRHCAIETATALLTDFIRGALAIPRLSPSDLPELAARRGAEVIDSAGWQRIDTAEQNAGACAGRPRVKLVDPADLRAAARPSESETNP</sequence>
<dbReference type="Proteomes" id="UP000602198">
    <property type="component" value="Unassembled WGS sequence"/>
</dbReference>
<evidence type="ECO:0000256" key="3">
    <source>
        <dbReference type="ARBA" id="ARBA00013223"/>
    </source>
</evidence>
<evidence type="ECO:0000256" key="9">
    <source>
        <dbReference type="ARBA" id="ARBA00023004"/>
    </source>
</evidence>
<evidence type="ECO:0000256" key="6">
    <source>
        <dbReference type="ARBA" id="ARBA00022827"/>
    </source>
</evidence>
<dbReference type="PROSITE" id="PS51379">
    <property type="entry name" value="4FE4S_FER_2"/>
    <property type="match status" value="2"/>
</dbReference>
<evidence type="ECO:0000256" key="4">
    <source>
        <dbReference type="ARBA" id="ARBA00022630"/>
    </source>
</evidence>
<feature type="domain" description="4Fe-4S ferredoxin-type" evidence="12">
    <location>
        <begin position="37"/>
        <end position="66"/>
    </location>
</feature>
<protein>
    <recommendedName>
        <fullName evidence="3">ferredoxin--NADP(+) reductase</fullName>
        <ecNumber evidence="3">1.18.1.2</ecNumber>
    </recommendedName>
</protein>
<evidence type="ECO:0000256" key="11">
    <source>
        <dbReference type="ARBA" id="ARBA00047776"/>
    </source>
</evidence>
<keyword evidence="6" id="KW-0274">FAD</keyword>
<dbReference type="EC" id="1.18.1.2" evidence="3"/>
<dbReference type="Pfam" id="PF07992">
    <property type="entry name" value="Pyr_redox_2"/>
    <property type="match status" value="1"/>
</dbReference>
<keyword evidence="14" id="KW-1185">Reference proteome</keyword>
<dbReference type="Pfam" id="PF00037">
    <property type="entry name" value="Fer4"/>
    <property type="match status" value="1"/>
</dbReference>
<reference evidence="13 14" key="1">
    <citation type="submission" date="2021-01" db="EMBL/GenBank/DDBJ databases">
        <title>WGS of actinomycetes isolated from Thailand.</title>
        <authorList>
            <person name="Thawai C."/>
        </authorList>
    </citation>
    <scope>NUCLEOTIDE SEQUENCE [LARGE SCALE GENOMIC DNA]</scope>
    <source>
        <strain evidence="13 14">LPG 2</strain>
    </source>
</reference>
<dbReference type="PANTHER" id="PTHR48467">
    <property type="entry name" value="GLUTAMATE SYNTHASE 1 [NADH], CHLOROPLASTIC-LIKE"/>
    <property type="match status" value="1"/>
</dbReference>
<dbReference type="EMBL" id="JAERRJ010000007">
    <property type="protein sequence ID" value="MBL1076814.1"/>
    <property type="molecule type" value="Genomic_DNA"/>
</dbReference>
<evidence type="ECO:0000313" key="13">
    <source>
        <dbReference type="EMBL" id="MBL1076814.1"/>
    </source>
</evidence>
<keyword evidence="9" id="KW-0408">Iron</keyword>
<dbReference type="PRINTS" id="PR00419">
    <property type="entry name" value="ADXRDTASE"/>
</dbReference>
<dbReference type="InterPro" id="IPR036188">
    <property type="entry name" value="FAD/NAD-bd_sf"/>
</dbReference>
<evidence type="ECO:0000256" key="7">
    <source>
        <dbReference type="ARBA" id="ARBA00022857"/>
    </source>
</evidence>
<accession>A0ABS1M8D1</accession>
<dbReference type="RefSeq" id="WP_201949346.1">
    <property type="nucleotide sequence ID" value="NZ_JAERRJ010000007.1"/>
</dbReference>
<evidence type="ECO:0000256" key="5">
    <source>
        <dbReference type="ARBA" id="ARBA00022723"/>
    </source>
</evidence>
<dbReference type="SUPFAM" id="SSF54862">
    <property type="entry name" value="4Fe-4S ferredoxins"/>
    <property type="match status" value="1"/>
</dbReference>
<dbReference type="SUPFAM" id="SSF51971">
    <property type="entry name" value="Nucleotide-binding domain"/>
    <property type="match status" value="1"/>
</dbReference>